<dbReference type="STRING" id="282301.A0A267GWJ2"/>
<name>A0A267GWJ2_9PLAT</name>
<dbReference type="SMART" id="SM00696">
    <property type="entry name" value="DM9"/>
    <property type="match status" value="2"/>
</dbReference>
<protein>
    <submittedName>
        <fullName evidence="1">Uncharacterized protein</fullName>
    </submittedName>
</protein>
<reference evidence="1 2" key="1">
    <citation type="submission" date="2017-06" db="EMBL/GenBank/DDBJ databases">
        <title>A platform for efficient transgenesis in Macrostomum lignano, a flatworm model organism for stem cell research.</title>
        <authorList>
            <person name="Berezikov E."/>
        </authorList>
    </citation>
    <scope>NUCLEOTIDE SEQUENCE [LARGE SCALE GENOMIC DNA]</scope>
    <source>
        <strain evidence="1">DV1</strain>
        <tissue evidence="1">Whole organism</tissue>
    </source>
</reference>
<accession>A0A267GWJ2</accession>
<keyword evidence="2" id="KW-1185">Reference proteome</keyword>
<dbReference type="PANTHER" id="PTHR31649">
    <property type="entry name" value="AGAP009604-PA"/>
    <property type="match status" value="1"/>
</dbReference>
<dbReference type="Pfam" id="PF11901">
    <property type="entry name" value="DM9"/>
    <property type="match status" value="1"/>
</dbReference>
<comment type="caution">
    <text evidence="1">The sequence shown here is derived from an EMBL/GenBank/DDBJ whole genome shotgun (WGS) entry which is preliminary data.</text>
</comment>
<dbReference type="OrthoDB" id="2142040at2759"/>
<sequence length="197" mass="21508">MRLRCCMHVIAIARPLYNRARTDTPALGNNLHLKKRKQSMSIYKSSSGKGVDLCLSWIRAANGEIPDGAVCVGGDVFVARCLHEREQLPGKVANGHQFCFAPYGTEEKTYTDYQVLCETVNVGLSGSPGYQWVPWSGGSDEAPKYALIGGSDQAKPVYVARATVNGEWCSGKYIPEFGKAYFSYGGSDTATLPLFPR</sequence>
<gene>
    <name evidence="1" type="ORF">BOX15_Mlig032900g1</name>
</gene>
<evidence type="ECO:0000313" key="1">
    <source>
        <dbReference type="EMBL" id="PAA90376.1"/>
    </source>
</evidence>
<organism evidence="1 2">
    <name type="scientific">Macrostomum lignano</name>
    <dbReference type="NCBI Taxonomy" id="282301"/>
    <lineage>
        <taxon>Eukaryota</taxon>
        <taxon>Metazoa</taxon>
        <taxon>Spiralia</taxon>
        <taxon>Lophotrochozoa</taxon>
        <taxon>Platyhelminthes</taxon>
        <taxon>Rhabditophora</taxon>
        <taxon>Macrostomorpha</taxon>
        <taxon>Macrostomida</taxon>
        <taxon>Macrostomidae</taxon>
        <taxon>Macrostomum</taxon>
    </lineage>
</organism>
<dbReference type="AlphaFoldDB" id="A0A267GWJ2"/>
<dbReference type="InterPro" id="IPR006616">
    <property type="entry name" value="DM9_repeat"/>
</dbReference>
<evidence type="ECO:0000313" key="2">
    <source>
        <dbReference type="Proteomes" id="UP000215902"/>
    </source>
</evidence>
<dbReference type="EMBL" id="NIVC01000111">
    <property type="protein sequence ID" value="PAA90376.1"/>
    <property type="molecule type" value="Genomic_DNA"/>
</dbReference>
<proteinExistence type="predicted"/>
<dbReference type="Proteomes" id="UP000215902">
    <property type="component" value="Unassembled WGS sequence"/>
</dbReference>
<dbReference type="PANTHER" id="PTHR31649:SF1">
    <property type="entry name" value="FARNESOIC ACID O-METHYL TRANSFERASE DOMAIN-CONTAINING PROTEIN"/>
    <property type="match status" value="1"/>
</dbReference>